<name>A0A094K2N7_9GAMM</name>
<organism evidence="5 6">
    <name type="scientific">Shewanella mangrovi</name>
    <dbReference type="NCBI Taxonomy" id="1515746"/>
    <lineage>
        <taxon>Bacteria</taxon>
        <taxon>Pseudomonadati</taxon>
        <taxon>Pseudomonadota</taxon>
        <taxon>Gammaproteobacteria</taxon>
        <taxon>Alteromonadales</taxon>
        <taxon>Shewanellaceae</taxon>
        <taxon>Shewanella</taxon>
    </lineage>
</organism>
<evidence type="ECO:0000259" key="4">
    <source>
        <dbReference type="PROSITE" id="PS50995"/>
    </source>
</evidence>
<dbReference type="SMART" id="SM00347">
    <property type="entry name" value="HTH_MARR"/>
    <property type="match status" value="1"/>
</dbReference>
<protein>
    <submittedName>
        <fullName evidence="5">Transcriptional regulator</fullName>
    </submittedName>
</protein>
<keyword evidence="2" id="KW-0238">DNA-binding</keyword>
<dbReference type="InterPro" id="IPR000835">
    <property type="entry name" value="HTH_MarR-typ"/>
</dbReference>
<dbReference type="SUPFAM" id="SSF46785">
    <property type="entry name" value="Winged helix' DNA-binding domain"/>
    <property type="match status" value="1"/>
</dbReference>
<dbReference type="GO" id="GO:0003677">
    <property type="term" value="F:DNA binding"/>
    <property type="evidence" value="ECO:0007669"/>
    <property type="project" value="UniProtKB-KW"/>
</dbReference>
<dbReference type="PRINTS" id="PR00598">
    <property type="entry name" value="HTHMARR"/>
</dbReference>
<dbReference type="OrthoDB" id="5296557at2"/>
<dbReference type="InterPro" id="IPR036388">
    <property type="entry name" value="WH-like_DNA-bd_sf"/>
</dbReference>
<dbReference type="GO" id="GO:0003700">
    <property type="term" value="F:DNA-binding transcription factor activity"/>
    <property type="evidence" value="ECO:0007669"/>
    <property type="project" value="InterPro"/>
</dbReference>
<keyword evidence="1" id="KW-0805">Transcription regulation</keyword>
<dbReference type="InterPro" id="IPR023187">
    <property type="entry name" value="Tscrpt_reg_MarR-type_CS"/>
</dbReference>
<dbReference type="STRING" id="1515746.HR45_00540"/>
<evidence type="ECO:0000313" key="5">
    <source>
        <dbReference type="EMBL" id="KFZ38926.1"/>
    </source>
</evidence>
<reference evidence="5 6" key="1">
    <citation type="submission" date="2014-06" db="EMBL/GenBank/DDBJ databases">
        <title>Shewanella sp. YQH10.</title>
        <authorList>
            <person name="Liu Y."/>
            <person name="Zeng R."/>
        </authorList>
    </citation>
    <scope>NUCLEOTIDE SEQUENCE [LARGE SCALE GENOMIC DNA]</scope>
    <source>
        <strain evidence="5 6">YQH10</strain>
    </source>
</reference>
<dbReference type="RefSeq" id="WP_037438652.1">
    <property type="nucleotide sequence ID" value="NZ_JPEO01000001.1"/>
</dbReference>
<dbReference type="PANTHER" id="PTHR42756:SF1">
    <property type="entry name" value="TRANSCRIPTIONAL REPRESSOR OF EMRAB OPERON"/>
    <property type="match status" value="1"/>
</dbReference>
<dbReference type="PROSITE" id="PS01117">
    <property type="entry name" value="HTH_MARR_1"/>
    <property type="match status" value="1"/>
</dbReference>
<comment type="caution">
    <text evidence="5">The sequence shown here is derived from an EMBL/GenBank/DDBJ whole genome shotgun (WGS) entry which is preliminary data.</text>
</comment>
<accession>A0A094K2N7</accession>
<evidence type="ECO:0000256" key="3">
    <source>
        <dbReference type="ARBA" id="ARBA00023163"/>
    </source>
</evidence>
<evidence type="ECO:0000256" key="1">
    <source>
        <dbReference type="ARBA" id="ARBA00023015"/>
    </source>
</evidence>
<evidence type="ECO:0000313" key="6">
    <source>
        <dbReference type="Proteomes" id="UP000029264"/>
    </source>
</evidence>
<dbReference type="PROSITE" id="PS50995">
    <property type="entry name" value="HTH_MARR_2"/>
    <property type="match status" value="1"/>
</dbReference>
<dbReference type="EMBL" id="JPEO01000001">
    <property type="protein sequence ID" value="KFZ38926.1"/>
    <property type="molecule type" value="Genomic_DNA"/>
</dbReference>
<dbReference type="eggNOG" id="COG1846">
    <property type="taxonomic scope" value="Bacteria"/>
</dbReference>
<evidence type="ECO:0000256" key="2">
    <source>
        <dbReference type="ARBA" id="ARBA00023125"/>
    </source>
</evidence>
<sequence length="140" mass="15604">MAANLGHQAFHLMRKLIQEHTALWQSEATELTKPQFSVLLAISEKPGLEQAELMAASVSTKATLAEILGRMEKRGWILREAGTTDKRRKFVYLTEAGCALLQQAKVSAELVDNQFVSRLSEADQQTFIRLLNEMLSKSGS</sequence>
<keyword evidence="3" id="KW-0804">Transcription</keyword>
<proteinExistence type="predicted"/>
<keyword evidence="6" id="KW-1185">Reference proteome</keyword>
<feature type="domain" description="HTH marR-type" evidence="4">
    <location>
        <begin position="1"/>
        <end position="136"/>
    </location>
</feature>
<dbReference type="AlphaFoldDB" id="A0A094K2N7"/>
<dbReference type="Gene3D" id="1.10.10.10">
    <property type="entry name" value="Winged helix-like DNA-binding domain superfamily/Winged helix DNA-binding domain"/>
    <property type="match status" value="1"/>
</dbReference>
<dbReference type="Pfam" id="PF01047">
    <property type="entry name" value="MarR"/>
    <property type="match status" value="1"/>
</dbReference>
<dbReference type="InterPro" id="IPR036390">
    <property type="entry name" value="WH_DNA-bd_sf"/>
</dbReference>
<gene>
    <name evidence="5" type="ORF">HR45_00540</name>
</gene>
<dbReference type="Proteomes" id="UP000029264">
    <property type="component" value="Unassembled WGS sequence"/>
</dbReference>
<dbReference type="PANTHER" id="PTHR42756">
    <property type="entry name" value="TRANSCRIPTIONAL REGULATOR, MARR"/>
    <property type="match status" value="1"/>
</dbReference>